<dbReference type="SUPFAM" id="SSF46689">
    <property type="entry name" value="Homeodomain-like"/>
    <property type="match status" value="1"/>
</dbReference>
<keyword evidence="7" id="KW-1185">Reference proteome</keyword>
<evidence type="ECO:0000256" key="3">
    <source>
        <dbReference type="ARBA" id="ARBA00023163"/>
    </source>
</evidence>
<keyword evidence="1" id="KW-0805">Transcription regulation</keyword>
<comment type="caution">
    <text evidence="6">The sequence shown here is derived from an EMBL/GenBank/DDBJ whole genome shotgun (WGS) entry which is preliminary data.</text>
</comment>
<keyword evidence="2 4" id="KW-0238">DNA-binding</keyword>
<organism evidence="6 7">
    <name type="scientific">Myceligenerans pegani</name>
    <dbReference type="NCBI Taxonomy" id="2776917"/>
    <lineage>
        <taxon>Bacteria</taxon>
        <taxon>Bacillati</taxon>
        <taxon>Actinomycetota</taxon>
        <taxon>Actinomycetes</taxon>
        <taxon>Micrococcales</taxon>
        <taxon>Promicromonosporaceae</taxon>
        <taxon>Myceligenerans</taxon>
    </lineage>
</organism>
<dbReference type="PROSITE" id="PS50977">
    <property type="entry name" value="HTH_TETR_2"/>
    <property type="match status" value="1"/>
</dbReference>
<dbReference type="Pfam" id="PF00440">
    <property type="entry name" value="TetR_N"/>
    <property type="match status" value="1"/>
</dbReference>
<reference evidence="6 7" key="1">
    <citation type="submission" date="2020-10" db="EMBL/GenBank/DDBJ databases">
        <title>Myceligenerans pegani sp. nov., an endophytic actinomycete isolated from Peganum harmala L. in Xinjiang, China.</title>
        <authorList>
            <person name="Xin L."/>
        </authorList>
    </citation>
    <scope>NUCLEOTIDE SEQUENCE [LARGE SCALE GENOMIC DNA]</scope>
    <source>
        <strain evidence="6 7">TRM65318</strain>
    </source>
</reference>
<dbReference type="InterPro" id="IPR050109">
    <property type="entry name" value="HTH-type_TetR-like_transc_reg"/>
</dbReference>
<dbReference type="InterPro" id="IPR009057">
    <property type="entry name" value="Homeodomain-like_sf"/>
</dbReference>
<feature type="domain" description="HTH tetR-type" evidence="5">
    <location>
        <begin position="10"/>
        <end position="69"/>
    </location>
</feature>
<evidence type="ECO:0000259" key="5">
    <source>
        <dbReference type="PROSITE" id="PS50977"/>
    </source>
</evidence>
<dbReference type="Pfam" id="PF17937">
    <property type="entry name" value="TetR_C_28"/>
    <property type="match status" value="1"/>
</dbReference>
<dbReference type="RefSeq" id="WP_192862848.1">
    <property type="nucleotide sequence ID" value="NZ_JADAQT010000083.1"/>
</dbReference>
<dbReference type="PANTHER" id="PTHR30055">
    <property type="entry name" value="HTH-TYPE TRANSCRIPTIONAL REGULATOR RUTR"/>
    <property type="match status" value="1"/>
</dbReference>
<keyword evidence="3" id="KW-0804">Transcription</keyword>
<sequence>MSRVAGRDREATRRALLDAAARVVRERGVSGSLDDVARRAGVSKGGLLYHFAGKGELLQALVVDRLERFRAAVLADVAVDDDGPGRLVRAYVRVTIDGAKDAAAAREELALIAHLSTIEAVGDLAREDSRRWREELRDDGLPEGLCNLVVAAADGASAQPIWGDEPSADELAALRDRLVEMTYV</sequence>
<evidence type="ECO:0000256" key="2">
    <source>
        <dbReference type="ARBA" id="ARBA00023125"/>
    </source>
</evidence>
<dbReference type="Gene3D" id="1.10.357.10">
    <property type="entry name" value="Tetracycline Repressor, domain 2"/>
    <property type="match status" value="1"/>
</dbReference>
<dbReference type="InterPro" id="IPR001647">
    <property type="entry name" value="HTH_TetR"/>
</dbReference>
<evidence type="ECO:0000256" key="4">
    <source>
        <dbReference type="PROSITE-ProRule" id="PRU00335"/>
    </source>
</evidence>
<name>A0ABR9MY22_9MICO</name>
<evidence type="ECO:0000256" key="1">
    <source>
        <dbReference type="ARBA" id="ARBA00023015"/>
    </source>
</evidence>
<protein>
    <submittedName>
        <fullName evidence="6">TetR/AcrR family transcriptional regulator</fullName>
    </submittedName>
</protein>
<dbReference type="InterPro" id="IPR041479">
    <property type="entry name" value="TetR_CgmR_C"/>
</dbReference>
<proteinExistence type="predicted"/>
<dbReference type="EMBL" id="JADAQT010000083">
    <property type="protein sequence ID" value="MBE1876282.1"/>
    <property type="molecule type" value="Genomic_DNA"/>
</dbReference>
<evidence type="ECO:0000313" key="6">
    <source>
        <dbReference type="EMBL" id="MBE1876282.1"/>
    </source>
</evidence>
<dbReference type="PANTHER" id="PTHR30055:SF234">
    <property type="entry name" value="HTH-TYPE TRANSCRIPTIONAL REGULATOR BETI"/>
    <property type="match status" value="1"/>
</dbReference>
<dbReference type="PRINTS" id="PR00455">
    <property type="entry name" value="HTHTETR"/>
</dbReference>
<dbReference type="Proteomes" id="UP000625527">
    <property type="component" value="Unassembled WGS sequence"/>
</dbReference>
<feature type="DNA-binding region" description="H-T-H motif" evidence="4">
    <location>
        <begin position="32"/>
        <end position="51"/>
    </location>
</feature>
<evidence type="ECO:0000313" key="7">
    <source>
        <dbReference type="Proteomes" id="UP000625527"/>
    </source>
</evidence>
<gene>
    <name evidence="6" type="ORF">IHE71_11245</name>
</gene>
<accession>A0ABR9MY22</accession>